<dbReference type="InterPro" id="IPR053238">
    <property type="entry name" value="RING-H2_zinc_finger"/>
</dbReference>
<accession>A0A6V2KTG5</accession>
<protein>
    <recommendedName>
        <fullName evidence="7">RING-type domain-containing protein</fullName>
    </recommendedName>
</protein>
<sequence>MPSSSRVSLPGVTIETTVESPPPYFMNSFCRGIVYIIHSIISCICFWVSFFIVLFCCLPCICVCGLPNFGQRPNLDDAMLAALSDMESRRQRNEDDVKGQLFSQKVEDATAAARLVHFMNNPDRNTNGNVLMDSWNSAVLSVRSLRFKPSCAICLEEYEAGDILSWSKQEQCTHVFHEECIVKWLSMHDDCPLCRCVIMRDDLEGSVPNNRRNEDLVPTNNEGSSRSIENIDVVNESASLTESVEENLDDIS</sequence>
<keyword evidence="1" id="KW-0479">Metal-binding</keyword>
<keyword evidence="3" id="KW-0862">Zinc</keyword>
<feature type="region of interest" description="Disordered" evidence="5">
    <location>
        <begin position="208"/>
        <end position="228"/>
    </location>
</feature>
<organism evidence="8">
    <name type="scientific">Ditylum brightwellii</name>
    <dbReference type="NCBI Taxonomy" id="49249"/>
    <lineage>
        <taxon>Eukaryota</taxon>
        <taxon>Sar</taxon>
        <taxon>Stramenopiles</taxon>
        <taxon>Ochrophyta</taxon>
        <taxon>Bacillariophyta</taxon>
        <taxon>Mediophyceae</taxon>
        <taxon>Lithodesmiophycidae</taxon>
        <taxon>Lithodesmiales</taxon>
        <taxon>Lithodesmiaceae</taxon>
        <taxon>Ditylum</taxon>
    </lineage>
</organism>
<dbReference type="AlphaFoldDB" id="A0A6V2KTG5"/>
<dbReference type="InterPro" id="IPR001841">
    <property type="entry name" value="Znf_RING"/>
</dbReference>
<evidence type="ECO:0000256" key="4">
    <source>
        <dbReference type="PROSITE-ProRule" id="PRU00175"/>
    </source>
</evidence>
<dbReference type="Gene3D" id="3.30.40.10">
    <property type="entry name" value="Zinc/RING finger domain, C3HC4 (zinc finger)"/>
    <property type="match status" value="1"/>
</dbReference>
<feature type="transmembrane region" description="Helical" evidence="6">
    <location>
        <begin position="33"/>
        <end position="55"/>
    </location>
</feature>
<dbReference type="PANTHER" id="PTHR14155">
    <property type="entry name" value="RING FINGER DOMAIN-CONTAINING"/>
    <property type="match status" value="1"/>
</dbReference>
<dbReference type="PANTHER" id="PTHR14155:SF627">
    <property type="entry name" value="OS06G0192800 PROTEIN"/>
    <property type="match status" value="1"/>
</dbReference>
<proteinExistence type="predicted"/>
<evidence type="ECO:0000313" key="8">
    <source>
        <dbReference type="EMBL" id="CAE4637964.1"/>
    </source>
</evidence>
<keyword evidence="2 4" id="KW-0863">Zinc-finger</keyword>
<dbReference type="Pfam" id="PF13639">
    <property type="entry name" value="zf-RING_2"/>
    <property type="match status" value="1"/>
</dbReference>
<dbReference type="SMART" id="SM00184">
    <property type="entry name" value="RING"/>
    <property type="match status" value="1"/>
</dbReference>
<gene>
    <name evidence="8" type="ORF">DBRI00130_LOCUS31104</name>
</gene>
<dbReference type="InterPro" id="IPR013083">
    <property type="entry name" value="Znf_RING/FYVE/PHD"/>
</dbReference>
<name>A0A6V2KTG5_9STRA</name>
<evidence type="ECO:0000256" key="3">
    <source>
        <dbReference type="ARBA" id="ARBA00022833"/>
    </source>
</evidence>
<keyword evidence="6" id="KW-1133">Transmembrane helix</keyword>
<feature type="compositionally biased region" description="Polar residues" evidence="5">
    <location>
        <begin position="218"/>
        <end position="228"/>
    </location>
</feature>
<evidence type="ECO:0000256" key="5">
    <source>
        <dbReference type="SAM" id="MobiDB-lite"/>
    </source>
</evidence>
<evidence type="ECO:0000256" key="2">
    <source>
        <dbReference type="ARBA" id="ARBA00022771"/>
    </source>
</evidence>
<evidence type="ECO:0000256" key="6">
    <source>
        <dbReference type="SAM" id="Phobius"/>
    </source>
</evidence>
<dbReference type="PROSITE" id="PS50089">
    <property type="entry name" value="ZF_RING_2"/>
    <property type="match status" value="1"/>
</dbReference>
<reference evidence="8" key="1">
    <citation type="submission" date="2021-01" db="EMBL/GenBank/DDBJ databases">
        <authorList>
            <person name="Corre E."/>
            <person name="Pelletier E."/>
            <person name="Niang G."/>
            <person name="Scheremetjew M."/>
            <person name="Finn R."/>
            <person name="Kale V."/>
            <person name="Holt S."/>
            <person name="Cochrane G."/>
            <person name="Meng A."/>
            <person name="Brown T."/>
            <person name="Cohen L."/>
        </authorList>
    </citation>
    <scope>NUCLEOTIDE SEQUENCE</scope>
    <source>
        <strain evidence="8">GSO104</strain>
    </source>
</reference>
<dbReference type="SUPFAM" id="SSF57850">
    <property type="entry name" value="RING/U-box"/>
    <property type="match status" value="1"/>
</dbReference>
<dbReference type="EMBL" id="HBNS01039927">
    <property type="protein sequence ID" value="CAE4637964.1"/>
    <property type="molecule type" value="Transcribed_RNA"/>
</dbReference>
<evidence type="ECO:0000256" key="1">
    <source>
        <dbReference type="ARBA" id="ARBA00022723"/>
    </source>
</evidence>
<keyword evidence="6" id="KW-0812">Transmembrane</keyword>
<evidence type="ECO:0000259" key="7">
    <source>
        <dbReference type="PROSITE" id="PS50089"/>
    </source>
</evidence>
<feature type="domain" description="RING-type" evidence="7">
    <location>
        <begin position="151"/>
        <end position="195"/>
    </location>
</feature>
<dbReference type="CDD" id="cd16454">
    <property type="entry name" value="RING-H2_PA-TM-RING"/>
    <property type="match status" value="1"/>
</dbReference>
<dbReference type="GO" id="GO:0008270">
    <property type="term" value="F:zinc ion binding"/>
    <property type="evidence" value="ECO:0007669"/>
    <property type="project" value="UniProtKB-KW"/>
</dbReference>
<keyword evidence="6" id="KW-0472">Membrane</keyword>